<feature type="binding site" evidence="3">
    <location>
        <position position="30"/>
    </location>
    <ligand>
        <name>Zn(2+)</name>
        <dbReference type="ChEBI" id="CHEBI:29105"/>
    </ligand>
</feature>
<dbReference type="GO" id="GO:0008657">
    <property type="term" value="F:DNA topoisomerase type II (double strand cut, ATP-hydrolyzing) inhibitor activity"/>
    <property type="evidence" value="ECO:0007669"/>
    <property type="project" value="UniProtKB-UniRule"/>
</dbReference>
<dbReference type="RefSeq" id="WP_189766985.1">
    <property type="nucleotide sequence ID" value="NZ_BNCK01000001.1"/>
</dbReference>
<gene>
    <name evidence="3 4" type="primary">yacG</name>
    <name evidence="4" type="ORF">GCM10017161_03420</name>
</gene>
<reference evidence="4" key="1">
    <citation type="journal article" date="2014" name="Int. J. Syst. Evol. Microbiol.">
        <title>Complete genome sequence of Corynebacterium casei LMG S-19264T (=DSM 44701T), isolated from a smear-ripened cheese.</title>
        <authorList>
            <consortium name="US DOE Joint Genome Institute (JGI-PGF)"/>
            <person name="Walter F."/>
            <person name="Albersmeier A."/>
            <person name="Kalinowski J."/>
            <person name="Ruckert C."/>
        </authorList>
    </citation>
    <scope>NUCLEOTIDE SEQUENCE</scope>
    <source>
        <strain evidence="4">KCTC 42731</strain>
    </source>
</reference>
<evidence type="ECO:0000313" key="4">
    <source>
        <dbReference type="EMBL" id="GHF79562.1"/>
    </source>
</evidence>
<evidence type="ECO:0000313" key="5">
    <source>
        <dbReference type="Proteomes" id="UP000623842"/>
    </source>
</evidence>
<feature type="binding site" evidence="3">
    <location>
        <position position="26"/>
    </location>
    <ligand>
        <name>Zn(2+)</name>
        <dbReference type="ChEBI" id="CHEBI:29105"/>
    </ligand>
</feature>
<proteinExistence type="inferred from homology"/>
<dbReference type="GO" id="GO:0006355">
    <property type="term" value="P:regulation of DNA-templated transcription"/>
    <property type="evidence" value="ECO:0007669"/>
    <property type="project" value="InterPro"/>
</dbReference>
<keyword evidence="5" id="KW-1185">Reference proteome</keyword>
<evidence type="ECO:0000256" key="3">
    <source>
        <dbReference type="HAMAP-Rule" id="MF_00649"/>
    </source>
</evidence>
<dbReference type="Proteomes" id="UP000623842">
    <property type="component" value="Unassembled WGS sequence"/>
</dbReference>
<dbReference type="SUPFAM" id="SSF57716">
    <property type="entry name" value="Glucocorticoid receptor-like (DNA-binding domain)"/>
    <property type="match status" value="1"/>
</dbReference>
<organism evidence="4 5">
    <name type="scientific">Thalassotalea marina</name>
    <dbReference type="NCBI Taxonomy" id="1673741"/>
    <lineage>
        <taxon>Bacteria</taxon>
        <taxon>Pseudomonadati</taxon>
        <taxon>Pseudomonadota</taxon>
        <taxon>Gammaproteobacteria</taxon>
        <taxon>Alteromonadales</taxon>
        <taxon>Colwelliaceae</taxon>
        <taxon>Thalassotalea</taxon>
    </lineage>
</organism>
<feature type="binding site" evidence="3">
    <location>
        <position position="7"/>
    </location>
    <ligand>
        <name>Zn(2+)</name>
        <dbReference type="ChEBI" id="CHEBI:29105"/>
    </ligand>
</feature>
<dbReference type="InterPro" id="IPR013088">
    <property type="entry name" value="Znf_NHR/GATA"/>
</dbReference>
<dbReference type="PANTHER" id="PTHR36150">
    <property type="entry name" value="DNA GYRASE INHIBITOR YACG"/>
    <property type="match status" value="1"/>
</dbReference>
<comment type="function">
    <text evidence="3">Inhibits all the catalytic activities of DNA gyrase by preventing its interaction with DNA. Acts by binding directly to the C-terminal domain of GyrB, which probably disrupts DNA binding by the gyrase.</text>
</comment>
<sequence length="78" mass="9215">MTLIVDCPNCKKQVIWNQDSKFRPFCSERCRLIDLGDWAEENHKISQPMQKDVVVSEEMLDALEAEFVQHNKFFVEPE</sequence>
<comment type="caution">
    <text evidence="4">The sequence shown here is derived from an EMBL/GenBank/DDBJ whole genome shotgun (WGS) entry which is preliminary data.</text>
</comment>
<dbReference type="NCBIfam" id="NF001638">
    <property type="entry name" value="PRK00418.1"/>
    <property type="match status" value="1"/>
</dbReference>
<feature type="binding site" evidence="3">
    <location>
        <position position="10"/>
    </location>
    <ligand>
        <name>Zn(2+)</name>
        <dbReference type="ChEBI" id="CHEBI:29105"/>
    </ligand>
</feature>
<name>A0A919BCU1_9GAMM</name>
<dbReference type="Pfam" id="PF03884">
    <property type="entry name" value="YacG"/>
    <property type="match status" value="1"/>
</dbReference>
<comment type="similarity">
    <text evidence="3">Belongs to the DNA gyrase inhibitor YacG family.</text>
</comment>
<dbReference type="EMBL" id="BNCK01000001">
    <property type="protein sequence ID" value="GHF79562.1"/>
    <property type="molecule type" value="Genomic_DNA"/>
</dbReference>
<dbReference type="Gene3D" id="3.30.50.10">
    <property type="entry name" value="Erythroid Transcription Factor GATA-1, subunit A"/>
    <property type="match status" value="1"/>
</dbReference>
<dbReference type="InterPro" id="IPR005584">
    <property type="entry name" value="DNA_gyrase_inhibitor_YacG"/>
</dbReference>
<dbReference type="AlphaFoldDB" id="A0A919BCU1"/>
<accession>A0A919BCU1</accession>
<keyword evidence="2 3" id="KW-0862">Zinc</keyword>
<dbReference type="PANTHER" id="PTHR36150:SF1">
    <property type="entry name" value="DNA GYRASE INHIBITOR YACG"/>
    <property type="match status" value="1"/>
</dbReference>
<evidence type="ECO:0000256" key="2">
    <source>
        <dbReference type="ARBA" id="ARBA00022833"/>
    </source>
</evidence>
<protein>
    <recommendedName>
        <fullName evidence="3">DNA gyrase inhibitor YacG</fullName>
    </recommendedName>
</protein>
<dbReference type="HAMAP" id="MF_00649">
    <property type="entry name" value="DNA_gyrase_inhibitor_YacG"/>
    <property type="match status" value="1"/>
</dbReference>
<keyword evidence="1 3" id="KW-0479">Metal-binding</keyword>
<evidence type="ECO:0000256" key="1">
    <source>
        <dbReference type="ARBA" id="ARBA00022723"/>
    </source>
</evidence>
<reference evidence="4" key="2">
    <citation type="submission" date="2020-09" db="EMBL/GenBank/DDBJ databases">
        <authorList>
            <person name="Sun Q."/>
            <person name="Kim S."/>
        </authorList>
    </citation>
    <scope>NUCLEOTIDE SEQUENCE</scope>
    <source>
        <strain evidence="4">KCTC 42731</strain>
    </source>
</reference>
<comment type="cofactor">
    <cofactor evidence="3">
        <name>Zn(2+)</name>
        <dbReference type="ChEBI" id="CHEBI:29105"/>
    </cofactor>
    <text evidence="3">Binds 1 zinc ion.</text>
</comment>
<dbReference type="GO" id="GO:0008270">
    <property type="term" value="F:zinc ion binding"/>
    <property type="evidence" value="ECO:0007669"/>
    <property type="project" value="UniProtKB-UniRule"/>
</dbReference>
<comment type="subunit">
    <text evidence="3">Interacts with GyrB.</text>
</comment>